<gene>
    <name evidence="1" type="ORF">E2562_012937</name>
</gene>
<reference evidence="1 2" key="1">
    <citation type="submission" date="2019-11" db="EMBL/GenBank/DDBJ databases">
        <title>Whole genome sequence of Oryza granulata.</title>
        <authorList>
            <person name="Li W."/>
        </authorList>
    </citation>
    <scope>NUCLEOTIDE SEQUENCE [LARGE SCALE GENOMIC DNA]</scope>
    <source>
        <strain evidence="2">cv. Menghai</strain>
        <tissue evidence="1">Leaf</tissue>
    </source>
</reference>
<protein>
    <submittedName>
        <fullName evidence="1">Uncharacterized protein</fullName>
    </submittedName>
</protein>
<dbReference type="EMBL" id="SPHZ02000006">
    <property type="protein sequence ID" value="KAF0912021.1"/>
    <property type="molecule type" value="Genomic_DNA"/>
</dbReference>
<keyword evidence="2" id="KW-1185">Reference proteome</keyword>
<comment type="caution">
    <text evidence="1">The sequence shown here is derived from an EMBL/GenBank/DDBJ whole genome shotgun (WGS) entry which is preliminary data.</text>
</comment>
<dbReference type="Proteomes" id="UP000479710">
    <property type="component" value="Unassembled WGS sequence"/>
</dbReference>
<dbReference type="AlphaFoldDB" id="A0A6G1DHZ9"/>
<evidence type="ECO:0000313" key="2">
    <source>
        <dbReference type="Proteomes" id="UP000479710"/>
    </source>
</evidence>
<accession>A0A6G1DHZ9</accession>
<proteinExistence type="predicted"/>
<sequence>MSTTKVHRMGSRTLLGPRLLQQLGCLGPGGPKQVGHLGLRVRQFIGDSHMDGADPRLLLDNGLLSCHDDSLRVADILSRAAGDFAFSSISTCCSMIYSPQEVISAVRCWSCLVHRHESTSPRLTASSRLPRASSRVLISCSCKAACSSCTVKSYAYLSAARSHSATTSSRWATTFR</sequence>
<evidence type="ECO:0000313" key="1">
    <source>
        <dbReference type="EMBL" id="KAF0912021.1"/>
    </source>
</evidence>
<name>A0A6G1DHZ9_9ORYZ</name>
<organism evidence="1 2">
    <name type="scientific">Oryza meyeriana var. granulata</name>
    <dbReference type="NCBI Taxonomy" id="110450"/>
    <lineage>
        <taxon>Eukaryota</taxon>
        <taxon>Viridiplantae</taxon>
        <taxon>Streptophyta</taxon>
        <taxon>Embryophyta</taxon>
        <taxon>Tracheophyta</taxon>
        <taxon>Spermatophyta</taxon>
        <taxon>Magnoliopsida</taxon>
        <taxon>Liliopsida</taxon>
        <taxon>Poales</taxon>
        <taxon>Poaceae</taxon>
        <taxon>BOP clade</taxon>
        <taxon>Oryzoideae</taxon>
        <taxon>Oryzeae</taxon>
        <taxon>Oryzinae</taxon>
        <taxon>Oryza</taxon>
        <taxon>Oryza meyeriana</taxon>
    </lineage>
</organism>